<accession>A0ABY5BDW8</accession>
<gene>
    <name evidence="1" type="ORF">NFI99_23705</name>
</gene>
<reference evidence="1" key="1">
    <citation type="submission" date="2022-06" db="EMBL/GenBank/DDBJ databases">
        <title>Draft genome sequence of Burkholderia glumae strain GR20004 isolated from rice panicle showing bacterial panicle blight.</title>
        <authorList>
            <person name="Choi S.Y."/>
            <person name="Lee Y.H."/>
        </authorList>
    </citation>
    <scope>NUCLEOTIDE SEQUENCE</scope>
    <source>
        <strain evidence="1">GR20004</strain>
    </source>
</reference>
<evidence type="ECO:0000313" key="2">
    <source>
        <dbReference type="Proteomes" id="UP001056386"/>
    </source>
</evidence>
<dbReference type="RefSeq" id="WP_148270987.1">
    <property type="nucleotide sequence ID" value="NZ_CP033641.1"/>
</dbReference>
<sequence>MSENKDQPLPLELLIEARPEIMVAPTHDGKVEIIVNSMDVDSQQVVREQVEFPLECAEQVAEALIALAKRRK</sequence>
<evidence type="ECO:0000313" key="1">
    <source>
        <dbReference type="EMBL" id="USS44636.1"/>
    </source>
</evidence>
<keyword evidence="2" id="KW-1185">Reference proteome</keyword>
<dbReference type="EMBL" id="CP099587">
    <property type="protein sequence ID" value="USS44636.1"/>
    <property type="molecule type" value="Genomic_DNA"/>
</dbReference>
<proteinExistence type="predicted"/>
<name>A0ABY5BDW8_BURGL</name>
<dbReference type="Proteomes" id="UP001056386">
    <property type="component" value="Chromosome 1"/>
</dbReference>
<organism evidence="1 2">
    <name type="scientific">Burkholderia glumae</name>
    <name type="common">Pseudomonas glumae</name>
    <dbReference type="NCBI Taxonomy" id="337"/>
    <lineage>
        <taxon>Bacteria</taxon>
        <taxon>Pseudomonadati</taxon>
        <taxon>Pseudomonadota</taxon>
        <taxon>Betaproteobacteria</taxon>
        <taxon>Burkholderiales</taxon>
        <taxon>Burkholderiaceae</taxon>
        <taxon>Burkholderia</taxon>
    </lineage>
</organism>
<protein>
    <submittedName>
        <fullName evidence="1">Uncharacterized protein</fullName>
    </submittedName>
</protein>